<dbReference type="PANTHER" id="PTHR43547">
    <property type="entry name" value="TWO-COMPONENT HISTIDINE KINASE"/>
    <property type="match status" value="1"/>
</dbReference>
<dbReference type="Proteomes" id="UP001597545">
    <property type="component" value="Unassembled WGS sequence"/>
</dbReference>
<dbReference type="PROSITE" id="PS50110">
    <property type="entry name" value="RESPONSE_REGULATORY"/>
    <property type="match status" value="1"/>
</dbReference>
<dbReference type="InterPro" id="IPR005467">
    <property type="entry name" value="His_kinase_dom"/>
</dbReference>
<evidence type="ECO:0000256" key="8">
    <source>
        <dbReference type="SAM" id="Phobius"/>
    </source>
</evidence>
<dbReference type="Gene3D" id="3.30.565.10">
    <property type="entry name" value="Histidine kinase-like ATPase, C-terminal domain"/>
    <property type="match status" value="1"/>
</dbReference>
<dbReference type="RefSeq" id="WP_380905755.1">
    <property type="nucleotide sequence ID" value="NZ_JBHUEG010000012.1"/>
</dbReference>
<evidence type="ECO:0000259" key="9">
    <source>
        <dbReference type="PROSITE" id="PS01124"/>
    </source>
</evidence>
<evidence type="ECO:0000256" key="6">
    <source>
        <dbReference type="ARBA" id="ARBA00023163"/>
    </source>
</evidence>
<dbReference type="EMBL" id="JBHULR010000015">
    <property type="protein sequence ID" value="MFD2549438.1"/>
    <property type="molecule type" value="Genomic_DNA"/>
</dbReference>
<dbReference type="CDD" id="cd00082">
    <property type="entry name" value="HisKA"/>
    <property type="match status" value="1"/>
</dbReference>
<dbReference type="InterPro" id="IPR013783">
    <property type="entry name" value="Ig-like_fold"/>
</dbReference>
<comment type="caution">
    <text evidence="12">The sequence shown here is derived from an EMBL/GenBank/DDBJ whole genome shotgun (WGS) entry which is preliminary data.</text>
</comment>
<evidence type="ECO:0000256" key="2">
    <source>
        <dbReference type="ARBA" id="ARBA00012438"/>
    </source>
</evidence>
<dbReference type="InterPro" id="IPR003594">
    <property type="entry name" value="HATPase_dom"/>
</dbReference>
<sequence>MRGILVSILLGWSLSLLWAQPGAVHFFSVQEGLSNQQVLDIVQDDDGFVWMATELGLNRFSGSVFKSYYKSEKQDGSSVNSNEINTLLYDDNKLYIGTRSNGLNILDRRTNRFSYFLHDPSDSTSIATNDITDMIKRRDGSLYLATYHQGIQRFDSTKKQFKHWNRRNFPALPENSIWALAEDENRMLYVGHVNQGLSIIDPDFQQVRRLTTETTNGELPDNEVKALFCDRHNNIWIGTRRGLAVYNHARGKIRRIPLREFSKHQNEPFVYTIKEINGALWVGSESSQVFILQPIYGPDTWVDGVTQSVVMDLRRGNNASVQHIASDRFGNVWLALYGGGVGFVSHLKPFFNVFPSAKEPGEASYQIATVSAIVPDSDYSMWLATEGSGLILMDKEGRLRQQLSRAKGGLDDYILSAFKDSRGQYWYGLRKGGIAVKRPEETEPREIDLGENVTEVRAITEDHNGLIWIAAQQGLFIFNQANRRTEKLAINNPMLGDYAPRALVEDNAHRMWVGTYGQGLYVYGPDRRLLRKMDVSSGLRSNTINHLLKDRNGHIWVATNEGIARQDAQMAIGNLEILMPSGEDAWLFVNALTEDKLGHIWSSTKSGLLRYVPTEKRFLQYDQSFGMPLGGFINGSVGQDSRGRLFFGMQEGVCYFDPREIPLKLPVSPIRISRFTVFRSGESNTPVDKYPSSENVIALDPEENSFRVELAVMDFALEGLVEFSYMLQGLTDDWIFLGSETNLDFRNIPYGKHKLLIRTRMKNGAWSSAHERLLINIAPPFYWSVPAKIIYTVIVGCILFVLIYFYNKRLKAEAELQLKERQLAQDEQLHAERMNFYTDMTHELRTPLTLILGPLDDLAQEEKLSAEHRGLVQTVQRSANRLFSLVNQLLEFRKVESQYKPLVLDAGSLGEMLTDILHRYQTLNTKKQLQFLTVIPEPDLRTMFDAEIVQLVVDNLLSNAYKYTEKGQIVLRLRYEQQGPINWAVVEVEDTGCGIEVNLVERIFDKFYQIRRPNVQGTGVGLALVKELAAIHHGEVTVTSVEGEGSTFSFRFMANEHFDSYKGPLKDAPENELKADARPLILLVEDDVELRTYLGVTIKKHYDVLLAENGTIGFELARTHVPDLVISDIMMPDMDGFQLAEKMKQERATSHIPMILLTAKDTDADRQQGYSLGVDSYLTKPVSAVLLFKRVDNLLNKQRSMYSEILERIKVDVSHATKEEDLATADDHWRENGFVQEFVAVVEQHMQDEVLDAAQLAEKLHMSQSTLYRKLKGITGKNINQLVRKIRIQKAAELLRAGTHNVTEAAFVVGINSSIYFRQCFKEEFGQLPSAFQKGHKES</sequence>
<accession>A0ABW5KME8</accession>
<keyword evidence="4" id="KW-0805">Transcription regulation</keyword>
<feature type="domain" description="HTH araC/xylS-type" evidence="9">
    <location>
        <begin position="1236"/>
        <end position="1335"/>
    </location>
</feature>
<dbReference type="Pfam" id="PF00512">
    <property type="entry name" value="HisKA"/>
    <property type="match status" value="1"/>
</dbReference>
<reference evidence="13" key="1">
    <citation type="journal article" date="2019" name="Int. J. Syst. Evol. Microbiol.">
        <title>The Global Catalogue of Microorganisms (GCM) 10K type strain sequencing project: providing services to taxonomists for standard genome sequencing and annotation.</title>
        <authorList>
            <consortium name="The Broad Institute Genomics Platform"/>
            <consortium name="The Broad Institute Genome Sequencing Center for Infectious Disease"/>
            <person name="Wu L."/>
            <person name="Ma J."/>
        </authorList>
    </citation>
    <scope>NUCLEOTIDE SEQUENCE [LARGE SCALE GENOMIC DNA]</scope>
    <source>
        <strain evidence="13">KCTC 42662</strain>
    </source>
</reference>
<feature type="domain" description="Histidine kinase" evidence="10">
    <location>
        <begin position="839"/>
        <end position="1056"/>
    </location>
</feature>
<dbReference type="Gene3D" id="2.130.10.10">
    <property type="entry name" value="YVTN repeat-like/Quinoprotein amine dehydrogenase"/>
    <property type="match status" value="2"/>
</dbReference>
<dbReference type="SMART" id="SM00387">
    <property type="entry name" value="HATPase_c"/>
    <property type="match status" value="1"/>
</dbReference>
<evidence type="ECO:0000256" key="3">
    <source>
        <dbReference type="ARBA" id="ARBA00022553"/>
    </source>
</evidence>
<dbReference type="PROSITE" id="PS50109">
    <property type="entry name" value="HIS_KIN"/>
    <property type="match status" value="1"/>
</dbReference>
<keyword evidence="8" id="KW-0812">Transmembrane</keyword>
<dbReference type="InterPro" id="IPR011110">
    <property type="entry name" value="Reg_prop"/>
</dbReference>
<dbReference type="InterPro" id="IPR003661">
    <property type="entry name" value="HisK_dim/P_dom"/>
</dbReference>
<dbReference type="Gene3D" id="3.40.50.2300">
    <property type="match status" value="1"/>
</dbReference>
<dbReference type="SMART" id="SM00342">
    <property type="entry name" value="HTH_ARAC"/>
    <property type="match status" value="1"/>
</dbReference>
<dbReference type="Gene3D" id="1.10.287.130">
    <property type="match status" value="1"/>
</dbReference>
<dbReference type="Pfam" id="PF00072">
    <property type="entry name" value="Response_reg"/>
    <property type="match status" value="1"/>
</dbReference>
<dbReference type="SUPFAM" id="SSF46689">
    <property type="entry name" value="Homeodomain-like"/>
    <property type="match status" value="1"/>
</dbReference>
<organism evidence="12 13">
    <name type="scientific">Sphingobacterium suaedae</name>
    <dbReference type="NCBI Taxonomy" id="1686402"/>
    <lineage>
        <taxon>Bacteria</taxon>
        <taxon>Pseudomonadati</taxon>
        <taxon>Bacteroidota</taxon>
        <taxon>Sphingobacteriia</taxon>
        <taxon>Sphingobacteriales</taxon>
        <taxon>Sphingobacteriaceae</taxon>
        <taxon>Sphingobacterium</taxon>
    </lineage>
</organism>
<keyword evidence="6" id="KW-0804">Transcription</keyword>
<dbReference type="SUPFAM" id="SSF52172">
    <property type="entry name" value="CheY-like"/>
    <property type="match status" value="1"/>
</dbReference>
<dbReference type="PRINTS" id="PR00344">
    <property type="entry name" value="BCTRLSENSOR"/>
</dbReference>
<feature type="modified residue" description="4-aspartylphosphate" evidence="7">
    <location>
        <position position="1128"/>
    </location>
</feature>
<proteinExistence type="predicted"/>
<keyword evidence="8" id="KW-1133">Transmembrane helix</keyword>
<dbReference type="InterPro" id="IPR011123">
    <property type="entry name" value="Y_Y_Y"/>
</dbReference>
<protein>
    <recommendedName>
        <fullName evidence="2">histidine kinase</fullName>
        <ecNumber evidence="2">2.7.13.3</ecNumber>
    </recommendedName>
</protein>
<dbReference type="PANTHER" id="PTHR43547:SF2">
    <property type="entry name" value="HYBRID SIGNAL TRANSDUCTION HISTIDINE KINASE C"/>
    <property type="match status" value="1"/>
</dbReference>
<dbReference type="InterPro" id="IPR036097">
    <property type="entry name" value="HisK_dim/P_sf"/>
</dbReference>
<keyword evidence="5" id="KW-0238">DNA-binding</keyword>
<evidence type="ECO:0000259" key="11">
    <source>
        <dbReference type="PROSITE" id="PS50110"/>
    </source>
</evidence>
<dbReference type="InterPro" id="IPR001789">
    <property type="entry name" value="Sig_transdc_resp-reg_receiver"/>
</dbReference>
<evidence type="ECO:0000256" key="7">
    <source>
        <dbReference type="PROSITE-ProRule" id="PRU00169"/>
    </source>
</evidence>
<dbReference type="SMART" id="SM00388">
    <property type="entry name" value="HisKA"/>
    <property type="match status" value="1"/>
</dbReference>
<dbReference type="InterPro" id="IPR018062">
    <property type="entry name" value="HTH_AraC-typ_CS"/>
</dbReference>
<keyword evidence="13" id="KW-1185">Reference proteome</keyword>
<dbReference type="PROSITE" id="PS01124">
    <property type="entry name" value="HTH_ARAC_FAMILY_2"/>
    <property type="match status" value="1"/>
</dbReference>
<dbReference type="Pfam" id="PF07494">
    <property type="entry name" value="Reg_prop"/>
    <property type="match status" value="3"/>
</dbReference>
<dbReference type="InterPro" id="IPR004358">
    <property type="entry name" value="Sig_transdc_His_kin-like_C"/>
</dbReference>
<dbReference type="SUPFAM" id="SSF63829">
    <property type="entry name" value="Calcium-dependent phosphotriesterase"/>
    <property type="match status" value="3"/>
</dbReference>
<dbReference type="Gene3D" id="1.10.10.60">
    <property type="entry name" value="Homeodomain-like"/>
    <property type="match status" value="1"/>
</dbReference>
<evidence type="ECO:0000256" key="1">
    <source>
        <dbReference type="ARBA" id="ARBA00000085"/>
    </source>
</evidence>
<dbReference type="SUPFAM" id="SSF55874">
    <property type="entry name" value="ATPase domain of HSP90 chaperone/DNA topoisomerase II/histidine kinase"/>
    <property type="match status" value="1"/>
</dbReference>
<dbReference type="InterPro" id="IPR011006">
    <property type="entry name" value="CheY-like_superfamily"/>
</dbReference>
<dbReference type="SUPFAM" id="SSF47384">
    <property type="entry name" value="Homodimeric domain of signal transducing histidine kinase"/>
    <property type="match status" value="1"/>
</dbReference>
<name>A0ABW5KME8_9SPHI</name>
<dbReference type="InterPro" id="IPR018060">
    <property type="entry name" value="HTH_AraC"/>
</dbReference>
<dbReference type="Pfam" id="PF02518">
    <property type="entry name" value="HATPase_c"/>
    <property type="match status" value="1"/>
</dbReference>
<dbReference type="InterPro" id="IPR015943">
    <property type="entry name" value="WD40/YVTN_repeat-like_dom_sf"/>
</dbReference>
<dbReference type="EC" id="2.7.13.3" evidence="2"/>
<dbReference type="Gene3D" id="2.60.40.10">
    <property type="entry name" value="Immunoglobulins"/>
    <property type="match status" value="1"/>
</dbReference>
<keyword evidence="8" id="KW-0472">Membrane</keyword>
<gene>
    <name evidence="12" type="ORF">ACFSR5_17450</name>
</gene>
<evidence type="ECO:0000256" key="4">
    <source>
        <dbReference type="ARBA" id="ARBA00023015"/>
    </source>
</evidence>
<comment type="catalytic activity">
    <reaction evidence="1">
        <text>ATP + protein L-histidine = ADP + protein N-phospho-L-histidine.</text>
        <dbReference type="EC" id="2.7.13.3"/>
    </reaction>
</comment>
<evidence type="ECO:0000313" key="12">
    <source>
        <dbReference type="EMBL" id="MFD2549438.1"/>
    </source>
</evidence>
<dbReference type="SMART" id="SM00448">
    <property type="entry name" value="REC"/>
    <property type="match status" value="1"/>
</dbReference>
<evidence type="ECO:0000259" key="10">
    <source>
        <dbReference type="PROSITE" id="PS50109"/>
    </source>
</evidence>
<feature type="transmembrane region" description="Helical" evidence="8">
    <location>
        <begin position="789"/>
        <end position="806"/>
    </location>
</feature>
<evidence type="ECO:0000313" key="13">
    <source>
        <dbReference type="Proteomes" id="UP001597545"/>
    </source>
</evidence>
<dbReference type="Pfam" id="PF07495">
    <property type="entry name" value="Y_Y_Y"/>
    <property type="match status" value="1"/>
</dbReference>
<dbReference type="Pfam" id="PF12833">
    <property type="entry name" value="HTH_18"/>
    <property type="match status" value="1"/>
</dbReference>
<dbReference type="InterPro" id="IPR036890">
    <property type="entry name" value="HATPase_C_sf"/>
</dbReference>
<dbReference type="CDD" id="cd17574">
    <property type="entry name" value="REC_OmpR"/>
    <property type="match status" value="1"/>
</dbReference>
<dbReference type="PROSITE" id="PS00041">
    <property type="entry name" value="HTH_ARAC_FAMILY_1"/>
    <property type="match status" value="1"/>
</dbReference>
<feature type="domain" description="Response regulatory" evidence="11">
    <location>
        <begin position="1080"/>
        <end position="1195"/>
    </location>
</feature>
<keyword evidence="3 7" id="KW-0597">Phosphoprotein</keyword>
<evidence type="ECO:0000256" key="5">
    <source>
        <dbReference type="ARBA" id="ARBA00023125"/>
    </source>
</evidence>
<dbReference type="InterPro" id="IPR009057">
    <property type="entry name" value="Homeodomain-like_sf"/>
</dbReference>